<proteinExistence type="predicted"/>
<evidence type="ECO:0000313" key="3">
    <source>
        <dbReference type="Proteomes" id="UP000010556"/>
    </source>
</evidence>
<sequence>MPKGWCIQYIDRDPETICWQLELERKKKQGLDDEEKIAKFIEQQSMEFNSNISQVKFFGTKCIAGDRDGSVSEVESSQSSVQPKEKKKRKSALDEIMEMEEGKKRAARTDCWLQPEIMVKL</sequence>
<dbReference type="InterPro" id="IPR037321">
    <property type="entry name" value="KIN17-like"/>
</dbReference>
<dbReference type="EMBL" id="KB113180">
    <property type="protein sequence ID" value="ELK23778.1"/>
    <property type="molecule type" value="Genomic_DNA"/>
</dbReference>
<dbReference type="PANTHER" id="PTHR12805">
    <property type="entry name" value="KIN17 KIN, ANTIGENIC DETERMINANT OF RECA PROTEIN HOMOLOG"/>
    <property type="match status" value="1"/>
</dbReference>
<protein>
    <submittedName>
        <fullName evidence="2">DNA/RNA-binding protein KIN17</fullName>
    </submittedName>
</protein>
<dbReference type="GO" id="GO:0003690">
    <property type="term" value="F:double-stranded DNA binding"/>
    <property type="evidence" value="ECO:0007669"/>
    <property type="project" value="TreeGrafter"/>
</dbReference>
<organism evidence="2 3">
    <name type="scientific">Myotis davidii</name>
    <name type="common">David's myotis</name>
    <dbReference type="NCBI Taxonomy" id="225400"/>
    <lineage>
        <taxon>Eukaryota</taxon>
        <taxon>Metazoa</taxon>
        <taxon>Chordata</taxon>
        <taxon>Craniata</taxon>
        <taxon>Vertebrata</taxon>
        <taxon>Euteleostomi</taxon>
        <taxon>Mammalia</taxon>
        <taxon>Eutheria</taxon>
        <taxon>Laurasiatheria</taxon>
        <taxon>Chiroptera</taxon>
        <taxon>Yangochiroptera</taxon>
        <taxon>Vespertilionidae</taxon>
        <taxon>Myotis</taxon>
    </lineage>
</organism>
<keyword evidence="3" id="KW-1185">Reference proteome</keyword>
<dbReference type="GO" id="GO:0006260">
    <property type="term" value="P:DNA replication"/>
    <property type="evidence" value="ECO:0007669"/>
    <property type="project" value="TreeGrafter"/>
</dbReference>
<reference evidence="3" key="1">
    <citation type="journal article" date="2013" name="Science">
        <title>Comparative analysis of bat genomes provides insight into the evolution of flight and immunity.</title>
        <authorList>
            <person name="Zhang G."/>
            <person name="Cowled C."/>
            <person name="Shi Z."/>
            <person name="Huang Z."/>
            <person name="Bishop-Lilly K.A."/>
            <person name="Fang X."/>
            <person name="Wynne J.W."/>
            <person name="Xiong Z."/>
            <person name="Baker M.L."/>
            <person name="Zhao W."/>
            <person name="Tachedjian M."/>
            <person name="Zhu Y."/>
            <person name="Zhou P."/>
            <person name="Jiang X."/>
            <person name="Ng J."/>
            <person name="Yang L."/>
            <person name="Wu L."/>
            <person name="Xiao J."/>
            <person name="Feng Y."/>
            <person name="Chen Y."/>
            <person name="Sun X."/>
            <person name="Zhang Y."/>
            <person name="Marsh G.A."/>
            <person name="Crameri G."/>
            <person name="Broder C.C."/>
            <person name="Frey K.G."/>
            <person name="Wang L.F."/>
            <person name="Wang J."/>
        </authorList>
    </citation>
    <scope>NUCLEOTIDE SEQUENCE [LARGE SCALE GENOMIC DNA]</scope>
</reference>
<feature type="region of interest" description="Disordered" evidence="1">
    <location>
        <begin position="67"/>
        <end position="93"/>
    </location>
</feature>
<evidence type="ECO:0000313" key="2">
    <source>
        <dbReference type="EMBL" id="ELK23778.1"/>
    </source>
</evidence>
<dbReference type="AlphaFoldDB" id="L5LDQ0"/>
<dbReference type="Proteomes" id="UP000010556">
    <property type="component" value="Unassembled WGS sequence"/>
</dbReference>
<feature type="compositionally biased region" description="Low complexity" evidence="1">
    <location>
        <begin position="71"/>
        <end position="82"/>
    </location>
</feature>
<dbReference type="GO" id="GO:0005634">
    <property type="term" value="C:nucleus"/>
    <property type="evidence" value="ECO:0007669"/>
    <property type="project" value="TreeGrafter"/>
</dbReference>
<name>L5LDQ0_MYODS</name>
<gene>
    <name evidence="2" type="ORF">MDA_GLEAN10006048</name>
</gene>
<dbReference type="GO" id="GO:0006974">
    <property type="term" value="P:DNA damage response"/>
    <property type="evidence" value="ECO:0007669"/>
    <property type="project" value="TreeGrafter"/>
</dbReference>
<evidence type="ECO:0000256" key="1">
    <source>
        <dbReference type="SAM" id="MobiDB-lite"/>
    </source>
</evidence>
<accession>L5LDQ0</accession>
<dbReference type="PANTHER" id="PTHR12805:SF0">
    <property type="entry name" value="DNA_RNA-BINDING PROTEIN KIN17"/>
    <property type="match status" value="1"/>
</dbReference>